<gene>
    <name evidence="13" type="primary">rocF</name>
    <name evidence="13" type="ORF">H9661_08305</name>
</gene>
<evidence type="ECO:0000256" key="1">
    <source>
        <dbReference type="ARBA" id="ARBA00005098"/>
    </source>
</evidence>
<comment type="cofactor">
    <cofactor evidence="12">
        <name>Mn(2+)</name>
        <dbReference type="ChEBI" id="CHEBI:29035"/>
    </cofactor>
    <text evidence="12">Binds 2 manganese ions per subunit.</text>
</comment>
<comment type="similarity">
    <text evidence="10 11">Belongs to the arginase family.</text>
</comment>
<dbReference type="NCBIfam" id="TIGR01229">
    <property type="entry name" value="rocF_arginase"/>
    <property type="match status" value="1"/>
</dbReference>
<sequence length="298" mass="32611">MNINIIGVPLFYGCDKPGVELGPDTLRENGLVNIFSKTHSVDDLGNIQINDVHSNDKFIKSKKMKYLSEILNSSELLANSVWNTLKDNKFPLVIGGDHALALGSVAAAGEFYKDDFAVIWIDAHGDLNTEITSPSGNVHGMPLAASMGVGYDSLTSIFSKNVKVSMENVFIIGARDLDQGELDLIKLNNLNVWTMNNIKEKGLDNCLQEVIDIINKKNISNIHLSFDIDSIDPSFVPGTGTPVSDGLTIEGGKKILRNILQTKKVKSMDFVEFNPLLDRDNICLNSCISLLNTISDSL</sequence>
<evidence type="ECO:0000313" key="14">
    <source>
        <dbReference type="Proteomes" id="UP000627781"/>
    </source>
</evidence>
<dbReference type="PANTHER" id="PTHR43782">
    <property type="entry name" value="ARGINASE"/>
    <property type="match status" value="1"/>
</dbReference>
<dbReference type="PROSITE" id="PS01053">
    <property type="entry name" value="ARGINASE_1"/>
    <property type="match status" value="1"/>
</dbReference>
<evidence type="ECO:0000256" key="2">
    <source>
        <dbReference type="ARBA" id="ARBA00012168"/>
    </source>
</evidence>
<reference evidence="13 14" key="1">
    <citation type="submission" date="2020-08" db="EMBL/GenBank/DDBJ databases">
        <title>A Genomic Blueprint of the Chicken Gut Microbiome.</title>
        <authorList>
            <person name="Gilroy R."/>
            <person name="Ravi A."/>
            <person name="Getino M."/>
            <person name="Pursley I."/>
            <person name="Horton D.L."/>
            <person name="Alikhan N.-F."/>
            <person name="Baker D."/>
            <person name="Gharbi K."/>
            <person name="Hall N."/>
            <person name="Watson M."/>
            <person name="Adriaenssens E.M."/>
            <person name="Foster-Nyarko E."/>
            <person name="Jarju S."/>
            <person name="Secka A."/>
            <person name="Antonio M."/>
            <person name="Oren A."/>
            <person name="Chaudhuri R."/>
            <person name="La Ragione R.M."/>
            <person name="Hildebrand F."/>
            <person name="Pallen M.J."/>
        </authorList>
    </citation>
    <scope>NUCLEOTIDE SEQUENCE [LARGE SCALE GENOMIC DNA]</scope>
    <source>
        <strain evidence="13 14">Sa3CVN1</strain>
    </source>
</reference>
<keyword evidence="4 12" id="KW-0056">Arginine metabolism</keyword>
<dbReference type="PANTHER" id="PTHR43782:SF3">
    <property type="entry name" value="ARGINASE"/>
    <property type="match status" value="1"/>
</dbReference>
<evidence type="ECO:0000313" key="13">
    <source>
        <dbReference type="EMBL" id="MBD7911355.1"/>
    </source>
</evidence>
<organism evidence="13 14">
    <name type="scientific">Clostridium cibarium</name>
    <dbReference type="NCBI Taxonomy" id="2762247"/>
    <lineage>
        <taxon>Bacteria</taxon>
        <taxon>Bacillati</taxon>
        <taxon>Bacillota</taxon>
        <taxon>Clostridia</taxon>
        <taxon>Eubacteriales</taxon>
        <taxon>Clostridiaceae</taxon>
        <taxon>Clostridium</taxon>
    </lineage>
</organism>
<dbReference type="PRINTS" id="PR00116">
    <property type="entry name" value="ARGINASE"/>
</dbReference>
<comment type="catalytic activity">
    <reaction evidence="8 12">
        <text>L-arginine + H2O = urea + L-ornithine</text>
        <dbReference type="Rhea" id="RHEA:20569"/>
        <dbReference type="ChEBI" id="CHEBI:15377"/>
        <dbReference type="ChEBI" id="CHEBI:16199"/>
        <dbReference type="ChEBI" id="CHEBI:32682"/>
        <dbReference type="ChEBI" id="CHEBI:46911"/>
        <dbReference type="EC" id="3.5.3.1"/>
    </reaction>
</comment>
<keyword evidence="5 12" id="KW-0479">Metal-binding</keyword>
<evidence type="ECO:0000256" key="6">
    <source>
        <dbReference type="ARBA" id="ARBA00022801"/>
    </source>
</evidence>
<evidence type="ECO:0000256" key="12">
    <source>
        <dbReference type="RuleBase" id="RU361159"/>
    </source>
</evidence>
<dbReference type="Proteomes" id="UP000627781">
    <property type="component" value="Unassembled WGS sequence"/>
</dbReference>
<evidence type="ECO:0000256" key="7">
    <source>
        <dbReference type="ARBA" id="ARBA00023211"/>
    </source>
</evidence>
<dbReference type="Pfam" id="PF00491">
    <property type="entry name" value="Arginase"/>
    <property type="match status" value="1"/>
</dbReference>
<comment type="pathway">
    <text evidence="1">Nitrogen metabolism; urea cycle; L-ornithine and urea from L-arginine: step 1/1.</text>
</comment>
<evidence type="ECO:0000256" key="8">
    <source>
        <dbReference type="ARBA" id="ARBA00047391"/>
    </source>
</evidence>
<name>A0ABR8PT50_9CLOT</name>
<dbReference type="CDD" id="cd09989">
    <property type="entry name" value="Arginase"/>
    <property type="match status" value="1"/>
</dbReference>
<protein>
    <recommendedName>
        <fullName evidence="3 9">Arginase</fullName>
        <ecNumber evidence="2 9">3.5.3.1</ecNumber>
    </recommendedName>
</protein>
<proteinExistence type="inferred from homology"/>
<evidence type="ECO:0000256" key="3">
    <source>
        <dbReference type="ARBA" id="ARBA00018123"/>
    </source>
</evidence>
<dbReference type="EMBL" id="JACSRA010000010">
    <property type="protein sequence ID" value="MBD7911355.1"/>
    <property type="molecule type" value="Genomic_DNA"/>
</dbReference>
<keyword evidence="14" id="KW-1185">Reference proteome</keyword>
<evidence type="ECO:0000256" key="11">
    <source>
        <dbReference type="RuleBase" id="RU003684"/>
    </source>
</evidence>
<dbReference type="GO" id="GO:0004053">
    <property type="term" value="F:arginase activity"/>
    <property type="evidence" value="ECO:0007669"/>
    <property type="project" value="UniProtKB-EC"/>
</dbReference>
<dbReference type="InterPro" id="IPR020855">
    <property type="entry name" value="Ureohydrolase_Mn_BS"/>
</dbReference>
<dbReference type="RefSeq" id="WP_143316046.1">
    <property type="nucleotide sequence ID" value="NZ_JACSRA010000010.1"/>
</dbReference>
<keyword evidence="6 11" id="KW-0378">Hydrolase</keyword>
<dbReference type="PROSITE" id="PS51409">
    <property type="entry name" value="ARGINASE_2"/>
    <property type="match status" value="1"/>
</dbReference>
<accession>A0ABR8PT50</accession>
<dbReference type="Gene3D" id="3.40.800.10">
    <property type="entry name" value="Ureohydrolase domain"/>
    <property type="match status" value="1"/>
</dbReference>
<evidence type="ECO:0000256" key="5">
    <source>
        <dbReference type="ARBA" id="ARBA00022723"/>
    </source>
</evidence>
<comment type="caution">
    <text evidence="13">The sequence shown here is derived from an EMBL/GenBank/DDBJ whole genome shotgun (WGS) entry which is preliminary data.</text>
</comment>
<dbReference type="PIRSF" id="PIRSF036979">
    <property type="entry name" value="Arginase"/>
    <property type="match status" value="1"/>
</dbReference>
<keyword evidence="7 12" id="KW-0464">Manganese</keyword>
<dbReference type="InterPro" id="IPR006035">
    <property type="entry name" value="Ureohydrolase"/>
</dbReference>
<dbReference type="EC" id="3.5.3.1" evidence="2 9"/>
<evidence type="ECO:0000256" key="9">
    <source>
        <dbReference type="NCBIfam" id="TIGR01229"/>
    </source>
</evidence>
<dbReference type="SUPFAM" id="SSF52768">
    <property type="entry name" value="Arginase/deacetylase"/>
    <property type="match status" value="1"/>
</dbReference>
<evidence type="ECO:0000256" key="4">
    <source>
        <dbReference type="ARBA" id="ARBA00022503"/>
    </source>
</evidence>
<evidence type="ECO:0000256" key="10">
    <source>
        <dbReference type="PROSITE-ProRule" id="PRU00742"/>
    </source>
</evidence>
<dbReference type="InterPro" id="IPR023696">
    <property type="entry name" value="Ureohydrolase_dom_sf"/>
</dbReference>
<dbReference type="InterPro" id="IPR014033">
    <property type="entry name" value="Arginase"/>
</dbReference>